<evidence type="ECO:0000256" key="1">
    <source>
        <dbReference type="ARBA" id="ARBA00004651"/>
    </source>
</evidence>
<feature type="transmembrane region" description="Helical" evidence="6">
    <location>
        <begin position="278"/>
        <end position="300"/>
    </location>
</feature>
<dbReference type="Proteomes" id="UP000317010">
    <property type="component" value="Unassembled WGS sequence"/>
</dbReference>
<dbReference type="GO" id="GO:0005886">
    <property type="term" value="C:plasma membrane"/>
    <property type="evidence" value="ECO:0007669"/>
    <property type="project" value="UniProtKB-SubCell"/>
</dbReference>
<dbReference type="Pfam" id="PF02687">
    <property type="entry name" value="FtsX"/>
    <property type="match status" value="2"/>
</dbReference>
<feature type="domain" description="MacB-like periplasmic core" evidence="8">
    <location>
        <begin position="20"/>
        <end position="237"/>
    </location>
</feature>
<comment type="caution">
    <text evidence="9">The sequence shown here is derived from an EMBL/GenBank/DDBJ whole genome shotgun (WGS) entry which is preliminary data.</text>
</comment>
<keyword evidence="2" id="KW-1003">Cell membrane</keyword>
<evidence type="ECO:0000256" key="4">
    <source>
        <dbReference type="ARBA" id="ARBA00022989"/>
    </source>
</evidence>
<feature type="transmembrane region" description="Helical" evidence="6">
    <location>
        <begin position="417"/>
        <end position="441"/>
    </location>
</feature>
<evidence type="ECO:0000259" key="7">
    <source>
        <dbReference type="Pfam" id="PF02687"/>
    </source>
</evidence>
<dbReference type="GO" id="GO:0022857">
    <property type="term" value="F:transmembrane transporter activity"/>
    <property type="evidence" value="ECO:0007669"/>
    <property type="project" value="TreeGrafter"/>
</dbReference>
<evidence type="ECO:0000256" key="2">
    <source>
        <dbReference type="ARBA" id="ARBA00022475"/>
    </source>
</evidence>
<name>A0A562UGE6_9SPHI</name>
<organism evidence="9 10">
    <name type="scientific">Mucilaginibacter frigoritolerans</name>
    <dbReference type="NCBI Taxonomy" id="652788"/>
    <lineage>
        <taxon>Bacteria</taxon>
        <taxon>Pseudomonadati</taxon>
        <taxon>Bacteroidota</taxon>
        <taxon>Sphingobacteriia</taxon>
        <taxon>Sphingobacteriales</taxon>
        <taxon>Sphingobacteriaceae</taxon>
        <taxon>Mucilaginibacter</taxon>
    </lineage>
</organism>
<evidence type="ECO:0000256" key="5">
    <source>
        <dbReference type="ARBA" id="ARBA00023136"/>
    </source>
</evidence>
<evidence type="ECO:0000256" key="3">
    <source>
        <dbReference type="ARBA" id="ARBA00022692"/>
    </source>
</evidence>
<sequence>MIKNYIKTALRSLFKNRAFSFLNIAGLAIGVACASLIFLWVQDELSYNHNFEKHNSVYTIYENQTYEGKISTFHATPGPMAKVLKAEIPGIKTAARTTGGDGDELFALGDKIITEKGRFADPEIFSILKLPFVSGNATNPFQQLHSVVINETMAKKFFGDINPIGKTLKVNNEQEYTVTAVFKNLPKNSSFQFQWLAPMANIDHKQPWMNIWGANWTRTFIELEPSANLTSVNQKLQHFIADKTKKTNTTVCFLFAMNDWNLRDNFVDGRMSGGRIQYVNIFSFIAVIILLIACINFMNLSTARSEQRAKEVGVRKVVGAGKGKLIGQFISEAVIMAFIAVLVAIGLIYAAMPSFNNLVQKDLGVDIVAPAHLAYLIGIAVITGLLAGSYPAFYLSSFNPIAVLKNIKIKSASGTGLIRQSLVVMQFSVSIVLIIGTIIIYQQIQHIKSRQLGFNKSNLIYINLQGKQVDQFTTVYNDLKQTGVVADAALSDNPALQIGSNTDNYSWDGKDPVKNPLISWQNVSPQFLSTMDMKLLAGRDFYNEAALDSNNVIINEAFAKQMGKEGRIGGIIRDGSKKALAITGIVKDFLYNDMYASAAPLLLYCHPAGTSVLSIRFKNGTNLQDALIKTGAVIKADSPGYSFEYQFIDDDFNQLFKTETLTAMLAGVFASLAIFISCLGLFGLAAYTAERRIKEIGIRKVLGASVSGLAGLLSKDFLKLVGLSCIIAFPVAWFFINNWLQSYQYRVTINWWVFIISGVLAMAIALTTVSFQAIKAALMNPVRSLRSE</sequence>
<feature type="transmembrane region" description="Helical" evidence="6">
    <location>
        <begin position="21"/>
        <end position="41"/>
    </location>
</feature>
<comment type="subcellular location">
    <subcellularLocation>
        <location evidence="1">Cell membrane</location>
        <topology evidence="1">Multi-pass membrane protein</topology>
    </subcellularLocation>
</comment>
<dbReference type="Pfam" id="PF12704">
    <property type="entry name" value="MacB_PCD"/>
    <property type="match status" value="1"/>
</dbReference>
<dbReference type="AlphaFoldDB" id="A0A562UGE6"/>
<evidence type="ECO:0000259" key="8">
    <source>
        <dbReference type="Pfam" id="PF12704"/>
    </source>
</evidence>
<keyword evidence="3 6" id="KW-0812">Transmembrane</keyword>
<keyword evidence="10" id="KW-1185">Reference proteome</keyword>
<keyword evidence="4 6" id="KW-1133">Transmembrane helix</keyword>
<dbReference type="OrthoDB" id="1451596at2"/>
<protein>
    <submittedName>
        <fullName evidence="9">Putative permease</fullName>
    </submittedName>
</protein>
<dbReference type="PROSITE" id="PS51257">
    <property type="entry name" value="PROKAR_LIPOPROTEIN"/>
    <property type="match status" value="1"/>
</dbReference>
<feature type="transmembrane region" description="Helical" evidence="6">
    <location>
        <begin position="663"/>
        <end position="689"/>
    </location>
</feature>
<dbReference type="EMBL" id="VLLI01000001">
    <property type="protein sequence ID" value="TWJ04894.1"/>
    <property type="molecule type" value="Genomic_DNA"/>
</dbReference>
<dbReference type="InterPro" id="IPR025857">
    <property type="entry name" value="MacB_PCD"/>
</dbReference>
<gene>
    <name evidence="9" type="ORF">JN11_00617</name>
</gene>
<keyword evidence="5 6" id="KW-0472">Membrane</keyword>
<feature type="domain" description="ABC3 transporter permease C-terminal" evidence="7">
    <location>
        <begin position="668"/>
        <end position="781"/>
    </location>
</feature>
<evidence type="ECO:0000313" key="9">
    <source>
        <dbReference type="EMBL" id="TWJ04894.1"/>
    </source>
</evidence>
<evidence type="ECO:0000256" key="6">
    <source>
        <dbReference type="SAM" id="Phobius"/>
    </source>
</evidence>
<proteinExistence type="predicted"/>
<reference evidence="9 10" key="1">
    <citation type="submission" date="2019-07" db="EMBL/GenBank/DDBJ databases">
        <title>Genomic Encyclopedia of Archaeal and Bacterial Type Strains, Phase II (KMG-II): from individual species to whole genera.</title>
        <authorList>
            <person name="Goeker M."/>
        </authorList>
    </citation>
    <scope>NUCLEOTIDE SEQUENCE [LARGE SCALE GENOMIC DNA]</scope>
    <source>
        <strain evidence="9 10">ATCC BAA-1854</strain>
    </source>
</reference>
<feature type="transmembrane region" description="Helical" evidence="6">
    <location>
        <begin position="717"/>
        <end position="736"/>
    </location>
</feature>
<feature type="transmembrane region" description="Helical" evidence="6">
    <location>
        <begin position="333"/>
        <end position="352"/>
    </location>
</feature>
<dbReference type="RefSeq" id="WP_144909482.1">
    <property type="nucleotide sequence ID" value="NZ_VLLI01000001.1"/>
</dbReference>
<dbReference type="PANTHER" id="PTHR30572">
    <property type="entry name" value="MEMBRANE COMPONENT OF TRANSPORTER-RELATED"/>
    <property type="match status" value="1"/>
</dbReference>
<dbReference type="PANTHER" id="PTHR30572:SF18">
    <property type="entry name" value="ABC-TYPE MACROLIDE FAMILY EXPORT SYSTEM PERMEASE COMPONENT 2"/>
    <property type="match status" value="1"/>
</dbReference>
<dbReference type="InterPro" id="IPR003838">
    <property type="entry name" value="ABC3_permease_C"/>
</dbReference>
<feature type="transmembrane region" description="Helical" evidence="6">
    <location>
        <begin position="751"/>
        <end position="774"/>
    </location>
</feature>
<dbReference type="InterPro" id="IPR050250">
    <property type="entry name" value="Macrolide_Exporter_MacB"/>
</dbReference>
<feature type="transmembrane region" description="Helical" evidence="6">
    <location>
        <begin position="372"/>
        <end position="396"/>
    </location>
</feature>
<evidence type="ECO:0000313" key="10">
    <source>
        <dbReference type="Proteomes" id="UP000317010"/>
    </source>
</evidence>
<accession>A0A562UGE6</accession>
<feature type="domain" description="ABC3 transporter permease C-terminal" evidence="7">
    <location>
        <begin position="284"/>
        <end position="400"/>
    </location>
</feature>